<dbReference type="EMBL" id="RFFI01000227">
    <property type="protein sequence ID" value="RMI02037.1"/>
    <property type="molecule type" value="Genomic_DNA"/>
</dbReference>
<protein>
    <submittedName>
        <fullName evidence="2">Uncharacterized protein</fullName>
    </submittedName>
</protein>
<organism evidence="2 3">
    <name type="scientific">Cellulomonas triticagri</name>
    <dbReference type="NCBI Taxonomy" id="2483352"/>
    <lineage>
        <taxon>Bacteria</taxon>
        <taxon>Bacillati</taxon>
        <taxon>Actinomycetota</taxon>
        <taxon>Actinomycetes</taxon>
        <taxon>Micrococcales</taxon>
        <taxon>Cellulomonadaceae</taxon>
        <taxon>Cellulomonas</taxon>
    </lineage>
</organism>
<evidence type="ECO:0000256" key="1">
    <source>
        <dbReference type="SAM" id="Phobius"/>
    </source>
</evidence>
<evidence type="ECO:0000313" key="2">
    <source>
        <dbReference type="EMBL" id="RMI02037.1"/>
    </source>
</evidence>
<name>A0A3M2IJ33_9CELL</name>
<sequence length="135" mass="13516">MAAAVLLAVLAPQGARGADEGRRLVAPVADPDRPAFDAALDAPEDEPTSVEVPLPDPIARHDEHRAAAQSSGATVVRSSGLTDADVVYRGSHALAGGGSGDGLAATGAQIVPALFLVLVLGAVGIALVRTRGPRD</sequence>
<evidence type="ECO:0000313" key="3">
    <source>
        <dbReference type="Proteomes" id="UP000269289"/>
    </source>
</evidence>
<accession>A0A3M2IJ33</accession>
<comment type="caution">
    <text evidence="2">The sequence shown here is derived from an EMBL/GenBank/DDBJ whole genome shotgun (WGS) entry which is preliminary data.</text>
</comment>
<dbReference type="AlphaFoldDB" id="A0A3M2IJ33"/>
<proteinExistence type="predicted"/>
<keyword evidence="1" id="KW-0812">Transmembrane</keyword>
<keyword evidence="1" id="KW-1133">Transmembrane helix</keyword>
<reference evidence="2 3" key="1">
    <citation type="submission" date="2018-10" db="EMBL/GenBank/DDBJ databases">
        <title>Isolation, diversity and antifungal activity of actinobacteria from wheat.</title>
        <authorList>
            <person name="Han C."/>
        </authorList>
    </citation>
    <scope>NUCLEOTIDE SEQUENCE [LARGE SCALE GENOMIC DNA]</scope>
    <source>
        <strain evidence="2 3">NEAU-YY56</strain>
    </source>
</reference>
<keyword evidence="3" id="KW-1185">Reference proteome</keyword>
<gene>
    <name evidence="2" type="ORF">EBM89_20365</name>
</gene>
<feature type="transmembrane region" description="Helical" evidence="1">
    <location>
        <begin position="110"/>
        <end position="128"/>
    </location>
</feature>
<dbReference type="Proteomes" id="UP000269289">
    <property type="component" value="Unassembled WGS sequence"/>
</dbReference>
<keyword evidence="1" id="KW-0472">Membrane</keyword>